<comment type="caution">
    <text evidence="2">The sequence shown here is derived from an EMBL/GenBank/DDBJ whole genome shotgun (WGS) entry which is preliminary data.</text>
</comment>
<proteinExistence type="predicted"/>
<dbReference type="AlphaFoldDB" id="A0A9W8HVF1"/>
<feature type="compositionally biased region" description="Low complexity" evidence="1">
    <location>
        <begin position="1"/>
        <end position="21"/>
    </location>
</feature>
<keyword evidence="3" id="KW-1185">Reference proteome</keyword>
<feature type="region of interest" description="Disordered" evidence="1">
    <location>
        <begin position="492"/>
        <end position="515"/>
    </location>
</feature>
<feature type="compositionally biased region" description="Polar residues" evidence="1">
    <location>
        <begin position="629"/>
        <end position="649"/>
    </location>
</feature>
<evidence type="ECO:0000313" key="2">
    <source>
        <dbReference type="EMBL" id="KAJ2804962.1"/>
    </source>
</evidence>
<reference evidence="2" key="1">
    <citation type="submission" date="2022-07" db="EMBL/GenBank/DDBJ databases">
        <title>Phylogenomic reconstructions and comparative analyses of Kickxellomycotina fungi.</title>
        <authorList>
            <person name="Reynolds N.K."/>
            <person name="Stajich J.E."/>
            <person name="Barry K."/>
            <person name="Grigoriev I.V."/>
            <person name="Crous P."/>
            <person name="Smith M.E."/>
        </authorList>
    </citation>
    <scope>NUCLEOTIDE SEQUENCE</scope>
    <source>
        <strain evidence="2">NRRL 1565</strain>
    </source>
</reference>
<feature type="region of interest" description="Disordered" evidence="1">
    <location>
        <begin position="127"/>
        <end position="160"/>
    </location>
</feature>
<dbReference type="EMBL" id="JANBUO010000342">
    <property type="protein sequence ID" value="KAJ2804962.1"/>
    <property type="molecule type" value="Genomic_DNA"/>
</dbReference>
<feature type="region of interest" description="Disordered" evidence="1">
    <location>
        <begin position="629"/>
        <end position="651"/>
    </location>
</feature>
<dbReference type="OrthoDB" id="5544413at2759"/>
<accession>A0A9W8HVF1</accession>
<evidence type="ECO:0000256" key="1">
    <source>
        <dbReference type="SAM" id="MobiDB-lite"/>
    </source>
</evidence>
<feature type="compositionally biased region" description="Low complexity" evidence="1">
    <location>
        <begin position="583"/>
        <end position="592"/>
    </location>
</feature>
<gene>
    <name evidence="2" type="ORF">H4R20_002291</name>
</gene>
<feature type="region of interest" description="Disordered" evidence="1">
    <location>
        <begin position="573"/>
        <end position="592"/>
    </location>
</feature>
<sequence>KQQSSDMHNTSSSRRSSGIASDRNRSFSIQPRLDKYDDQLMSRASGKVANVSSTEACRVNKRKRYKSLAEAATAEGSRLIMSLGRLPSEIYSWRSGSKRLSQSTMDKSFSSARRSKRWSLNGQLASHVGNTDIADNPEQSSSHECLDSAVGSAEQDGGNDQRSLLQASLVHKDRAKSQPRFASNAEKNAEIDSEWVDAEPDEEVPCASVSSKRRGKMAAAVSSNASNQDLYDDSEGWDPLVYLKPVDVKKYLCHPSVTDRQQAKDNSDGTLGTLLTDLDYKQSSSPPKANAADYAKHESDPVTAGISAEASSGLRRRNRHNSSPQAGDGSQAAASIIDAEGAPPHSERQHQQHGFRARVQQTFHQVRDYFLAEFRPAVPILDLTYDRLYSQGIEESEPSTRIDAHGEYVEDNRDTLPPLRQLIGRVLPRSVSRVFSPSQDNAQVPPGIAHAATAPPESKCSAAHGAAPNNFICRAPTAASLEPICKLSGGPAAGSLAQATSTGTKEHGQFDGLSQARCTYPPSRPDISGAPDCAALSHDCTKELLRPPRPPWLALEVGDSSSPLTHARISSQPLQARQEIYQSPSSSATSLPASAHLLREKRSSHKNSLPPPRAPLTARMVSELNYVTRHSGTPNTAPQGAQPSCTSLHSADESDGEQLMVANYQRFAVERQSKFEADEYTDYQQAPMLNFRGILDRGIQDYVHPGLVGELPTLWLPVKHTSTEEVDGCELPSNDSHEVSATQTGNSDHGRPGLKRLDSCSGAREVAPSELSRQLAMTAPYRRIVRFIEQHRGDPVNCTDTVAAIMAAAAAAGDVLAMPNLSRSPRLQVPRTHEYSELQEVCVHSTETPRSDNPDTGVEIGSNNTDYRADSLCDDSSGSKMHQKAADSACR</sequence>
<dbReference type="Proteomes" id="UP001140094">
    <property type="component" value="Unassembled WGS sequence"/>
</dbReference>
<name>A0A9W8HVF1_9FUNG</name>
<feature type="region of interest" description="Disordered" evidence="1">
    <location>
        <begin position="1"/>
        <end position="36"/>
    </location>
</feature>
<feature type="region of interest" description="Disordered" evidence="1">
    <location>
        <begin position="726"/>
        <end position="754"/>
    </location>
</feature>
<evidence type="ECO:0000313" key="3">
    <source>
        <dbReference type="Proteomes" id="UP001140094"/>
    </source>
</evidence>
<feature type="region of interest" description="Disordered" evidence="1">
    <location>
        <begin position="842"/>
        <end position="891"/>
    </location>
</feature>
<protein>
    <submittedName>
        <fullName evidence="2">Uncharacterized protein</fullName>
    </submittedName>
</protein>
<feature type="non-terminal residue" evidence="2">
    <location>
        <position position="1"/>
    </location>
</feature>
<feature type="region of interest" description="Disordered" evidence="1">
    <location>
        <begin position="278"/>
        <end position="333"/>
    </location>
</feature>
<organism evidence="2 3">
    <name type="scientific">Coemansia guatemalensis</name>
    <dbReference type="NCBI Taxonomy" id="2761395"/>
    <lineage>
        <taxon>Eukaryota</taxon>
        <taxon>Fungi</taxon>
        <taxon>Fungi incertae sedis</taxon>
        <taxon>Zoopagomycota</taxon>
        <taxon>Kickxellomycotina</taxon>
        <taxon>Kickxellomycetes</taxon>
        <taxon>Kickxellales</taxon>
        <taxon>Kickxellaceae</taxon>
        <taxon>Coemansia</taxon>
    </lineage>
</organism>